<sequence length="179" mass="18900">RCFSPVFEREAKRQKTSDDPAAMIAPVALASPSPPSAPRAPFAPRASIAPSAPSARSASITPSALSGTNSGPIVGPPPSFPWLRSGRCFAHHLVIQSATMEVASPANFKLEPDDQRQQDGVVVQSSQSTVTDSSPPMTPRPVGLSRPESASTRGVYRPSQTIISEPPTPFSPMKFIEPT</sequence>
<feature type="compositionally biased region" description="Low complexity" evidence="1">
    <location>
        <begin position="39"/>
        <end position="64"/>
    </location>
</feature>
<feature type="compositionally biased region" description="Basic and acidic residues" evidence="1">
    <location>
        <begin position="7"/>
        <end position="18"/>
    </location>
</feature>
<name>W2K637_PHYNI</name>
<protein>
    <submittedName>
        <fullName evidence="2">Uncharacterized protein</fullName>
    </submittedName>
</protein>
<feature type="non-terminal residue" evidence="2">
    <location>
        <position position="1"/>
    </location>
</feature>
<proteinExistence type="predicted"/>
<feature type="compositionally biased region" description="Low complexity" evidence="1">
    <location>
        <begin position="118"/>
        <end position="134"/>
    </location>
</feature>
<dbReference type="AlphaFoldDB" id="W2K637"/>
<feature type="region of interest" description="Disordered" evidence="1">
    <location>
        <begin position="106"/>
        <end position="179"/>
    </location>
</feature>
<accession>W2K637</accession>
<dbReference type="EMBL" id="KI682906">
    <property type="protein sequence ID" value="ETL79875.1"/>
    <property type="molecule type" value="Genomic_DNA"/>
</dbReference>
<reference evidence="2" key="1">
    <citation type="submission" date="2013-11" db="EMBL/GenBank/DDBJ databases">
        <title>The Genome Sequence of Phytophthora parasitica CHvinca01.</title>
        <authorList>
            <consortium name="The Broad Institute Genomics Platform"/>
            <person name="Russ C."/>
            <person name="Tyler B."/>
            <person name="Panabieres F."/>
            <person name="Shan W."/>
            <person name="Tripathy S."/>
            <person name="Grunwald N."/>
            <person name="Machado M."/>
            <person name="Johnson C.S."/>
            <person name="Arredondo F."/>
            <person name="Hong C."/>
            <person name="Coffey M."/>
            <person name="Young S.K."/>
            <person name="Zeng Q."/>
            <person name="Gargeya S."/>
            <person name="Fitzgerald M."/>
            <person name="Abouelleil A."/>
            <person name="Alvarado L."/>
            <person name="Chapman S.B."/>
            <person name="Gainer-Dewar J."/>
            <person name="Goldberg J."/>
            <person name="Griggs A."/>
            <person name="Gujja S."/>
            <person name="Hansen M."/>
            <person name="Howarth C."/>
            <person name="Imamovic A."/>
            <person name="Ireland A."/>
            <person name="Larimer J."/>
            <person name="McCowan C."/>
            <person name="Murphy C."/>
            <person name="Pearson M."/>
            <person name="Poon T.W."/>
            <person name="Priest M."/>
            <person name="Roberts A."/>
            <person name="Saif S."/>
            <person name="Shea T."/>
            <person name="Sykes S."/>
            <person name="Wortman J."/>
            <person name="Nusbaum C."/>
            <person name="Birren B."/>
        </authorList>
    </citation>
    <scope>NUCLEOTIDE SEQUENCE [LARGE SCALE GENOMIC DNA]</scope>
    <source>
        <strain evidence="2">CHvinca01</strain>
    </source>
</reference>
<gene>
    <name evidence="2" type="ORF">L917_19566</name>
</gene>
<evidence type="ECO:0000313" key="2">
    <source>
        <dbReference type="EMBL" id="ETL79875.1"/>
    </source>
</evidence>
<feature type="compositionally biased region" description="Polar residues" evidence="1">
    <location>
        <begin position="148"/>
        <end position="163"/>
    </location>
</feature>
<feature type="region of interest" description="Disordered" evidence="1">
    <location>
        <begin position="1"/>
        <end position="77"/>
    </location>
</feature>
<organism evidence="2">
    <name type="scientific">Phytophthora nicotianae</name>
    <name type="common">Potato buckeye rot agent</name>
    <name type="synonym">Phytophthora parasitica</name>
    <dbReference type="NCBI Taxonomy" id="4792"/>
    <lineage>
        <taxon>Eukaryota</taxon>
        <taxon>Sar</taxon>
        <taxon>Stramenopiles</taxon>
        <taxon>Oomycota</taxon>
        <taxon>Peronosporomycetes</taxon>
        <taxon>Peronosporales</taxon>
        <taxon>Peronosporaceae</taxon>
        <taxon>Phytophthora</taxon>
    </lineage>
</organism>
<evidence type="ECO:0000256" key="1">
    <source>
        <dbReference type="SAM" id="MobiDB-lite"/>
    </source>
</evidence>
<dbReference type="Proteomes" id="UP000054423">
    <property type="component" value="Unassembled WGS sequence"/>
</dbReference>